<protein>
    <recommendedName>
        <fullName evidence="10">Elongation of very long chain fatty acids protein</fullName>
        <ecNumber evidence="10">2.3.1.199</ecNumber>
    </recommendedName>
    <alternativeName>
        <fullName evidence="10">Very-long-chain 3-oxoacyl-CoA synthase</fullName>
    </alternativeName>
</protein>
<keyword evidence="3 10" id="KW-0808">Transferase</keyword>
<evidence type="ECO:0000313" key="11">
    <source>
        <dbReference type="EMBL" id="RZF32034.1"/>
    </source>
</evidence>
<dbReference type="GO" id="GO:0042761">
    <property type="term" value="P:very long-chain fatty acid biosynthetic process"/>
    <property type="evidence" value="ECO:0007669"/>
    <property type="project" value="TreeGrafter"/>
</dbReference>
<dbReference type="SMR" id="A0A482WET3"/>
<evidence type="ECO:0000256" key="2">
    <source>
        <dbReference type="ARBA" id="ARBA00022516"/>
    </source>
</evidence>
<dbReference type="PANTHER" id="PTHR11157:SF69">
    <property type="entry name" value="ELONGATION OF VERY LONG CHAIN FATTY ACIDS PROTEIN 7"/>
    <property type="match status" value="1"/>
</dbReference>
<dbReference type="GO" id="GO:0034625">
    <property type="term" value="P:fatty acid elongation, monounsaturated fatty acid"/>
    <property type="evidence" value="ECO:0007669"/>
    <property type="project" value="TreeGrafter"/>
</dbReference>
<organism evidence="11 12">
    <name type="scientific">Laodelphax striatellus</name>
    <name type="common">Small brown planthopper</name>
    <name type="synonym">Delphax striatella</name>
    <dbReference type="NCBI Taxonomy" id="195883"/>
    <lineage>
        <taxon>Eukaryota</taxon>
        <taxon>Metazoa</taxon>
        <taxon>Ecdysozoa</taxon>
        <taxon>Arthropoda</taxon>
        <taxon>Hexapoda</taxon>
        <taxon>Insecta</taxon>
        <taxon>Pterygota</taxon>
        <taxon>Neoptera</taxon>
        <taxon>Paraneoptera</taxon>
        <taxon>Hemiptera</taxon>
        <taxon>Auchenorrhyncha</taxon>
        <taxon>Fulgoroidea</taxon>
        <taxon>Delphacidae</taxon>
        <taxon>Criomorphinae</taxon>
        <taxon>Laodelphax</taxon>
    </lineage>
</organism>
<dbReference type="OrthoDB" id="434092at2759"/>
<dbReference type="EC" id="2.3.1.199" evidence="10"/>
<dbReference type="AlphaFoldDB" id="A0A482WET3"/>
<accession>A0A482WET3</accession>
<comment type="subcellular location">
    <subcellularLocation>
        <location evidence="1">Membrane</location>
        <topology evidence="1">Multi-pass membrane protein</topology>
    </subcellularLocation>
</comment>
<evidence type="ECO:0000256" key="6">
    <source>
        <dbReference type="ARBA" id="ARBA00022989"/>
    </source>
</evidence>
<name>A0A482WET3_LAOST</name>
<keyword evidence="12" id="KW-1185">Reference proteome</keyword>
<comment type="caution">
    <text evidence="11">The sequence shown here is derived from an EMBL/GenBank/DDBJ whole genome shotgun (WGS) entry which is preliminary data.</text>
</comment>
<evidence type="ECO:0000256" key="8">
    <source>
        <dbReference type="ARBA" id="ARBA00023136"/>
    </source>
</evidence>
<evidence type="ECO:0000256" key="9">
    <source>
        <dbReference type="ARBA" id="ARBA00023160"/>
    </source>
</evidence>
<evidence type="ECO:0000313" key="12">
    <source>
        <dbReference type="Proteomes" id="UP000291343"/>
    </source>
</evidence>
<dbReference type="GO" id="GO:0030148">
    <property type="term" value="P:sphingolipid biosynthetic process"/>
    <property type="evidence" value="ECO:0007669"/>
    <property type="project" value="TreeGrafter"/>
</dbReference>
<comment type="caution">
    <text evidence="10">Lacks conserved residue(s) required for the propagation of feature annotation.</text>
</comment>
<dbReference type="GO" id="GO:0034626">
    <property type="term" value="P:fatty acid elongation, polyunsaturated fatty acid"/>
    <property type="evidence" value="ECO:0007669"/>
    <property type="project" value="TreeGrafter"/>
</dbReference>
<dbReference type="GO" id="GO:0005789">
    <property type="term" value="C:endoplasmic reticulum membrane"/>
    <property type="evidence" value="ECO:0007669"/>
    <property type="project" value="TreeGrafter"/>
</dbReference>
<keyword evidence="6 10" id="KW-1133">Transmembrane helix</keyword>
<dbReference type="PANTHER" id="PTHR11157">
    <property type="entry name" value="FATTY ACID ACYL TRANSFERASE-RELATED"/>
    <property type="match status" value="1"/>
</dbReference>
<keyword evidence="8 10" id="KW-0472">Membrane</keyword>
<evidence type="ECO:0000256" key="3">
    <source>
        <dbReference type="ARBA" id="ARBA00022679"/>
    </source>
</evidence>
<evidence type="ECO:0000256" key="5">
    <source>
        <dbReference type="ARBA" id="ARBA00022832"/>
    </source>
</evidence>
<sequence length="202" mass="23420">MSFIVNYIVDTYTDVMENRSDPRVKDWPLMSGPGPTLAIVLVYAFCVKVVGPKLMEKRKPFQLKNTLIIYNLIQVIFSSWLFYEAIVAGWFNGYSFRCQPVDYSTSPKAMRTAAGCWWYFFSKFTEFFDTIFFVMRKKNEQVSRLHVIHHGVMPLSTWFGVKFTPANGKASHAYQQPEKSMEASYTAHDSLKNRAAYVNKEK</sequence>
<evidence type="ECO:0000256" key="1">
    <source>
        <dbReference type="ARBA" id="ARBA00004141"/>
    </source>
</evidence>
<gene>
    <name evidence="11" type="ORF">LSTR_LSTR007112</name>
</gene>
<keyword evidence="7 10" id="KW-0443">Lipid metabolism</keyword>
<dbReference type="Proteomes" id="UP000291343">
    <property type="component" value="Unassembled WGS sequence"/>
</dbReference>
<dbReference type="GO" id="GO:0009922">
    <property type="term" value="F:fatty acid elongase activity"/>
    <property type="evidence" value="ECO:0007669"/>
    <property type="project" value="UniProtKB-EC"/>
</dbReference>
<feature type="transmembrane region" description="Helical" evidence="10">
    <location>
        <begin position="117"/>
        <end position="135"/>
    </location>
</feature>
<keyword evidence="9 10" id="KW-0275">Fatty acid biosynthesis</keyword>
<comment type="similarity">
    <text evidence="10">Belongs to the ELO family.</text>
</comment>
<keyword evidence="4 10" id="KW-0812">Transmembrane</keyword>
<proteinExistence type="inferred from homology"/>
<evidence type="ECO:0000256" key="10">
    <source>
        <dbReference type="RuleBase" id="RU361115"/>
    </source>
</evidence>
<reference evidence="11 12" key="1">
    <citation type="journal article" date="2017" name="Gigascience">
        <title>Genome sequence of the small brown planthopper, Laodelphax striatellus.</title>
        <authorList>
            <person name="Zhu J."/>
            <person name="Jiang F."/>
            <person name="Wang X."/>
            <person name="Yang P."/>
            <person name="Bao Y."/>
            <person name="Zhao W."/>
            <person name="Wang W."/>
            <person name="Lu H."/>
            <person name="Wang Q."/>
            <person name="Cui N."/>
            <person name="Li J."/>
            <person name="Chen X."/>
            <person name="Luo L."/>
            <person name="Yu J."/>
            <person name="Kang L."/>
            <person name="Cui F."/>
        </authorList>
    </citation>
    <scope>NUCLEOTIDE SEQUENCE [LARGE SCALE GENOMIC DNA]</scope>
    <source>
        <strain evidence="11">Lst14</strain>
    </source>
</reference>
<keyword evidence="5 10" id="KW-0276">Fatty acid metabolism</keyword>
<feature type="transmembrane region" description="Helical" evidence="10">
    <location>
        <begin position="67"/>
        <end position="91"/>
    </location>
</feature>
<evidence type="ECO:0000256" key="4">
    <source>
        <dbReference type="ARBA" id="ARBA00022692"/>
    </source>
</evidence>
<dbReference type="InParanoid" id="A0A482WET3"/>
<feature type="transmembrane region" description="Helical" evidence="10">
    <location>
        <begin position="36"/>
        <end position="55"/>
    </location>
</feature>
<comment type="catalytic activity">
    <reaction evidence="10">
        <text>a very-long-chain acyl-CoA + malonyl-CoA + H(+) = a very-long-chain 3-oxoacyl-CoA + CO2 + CoA</text>
        <dbReference type="Rhea" id="RHEA:32727"/>
        <dbReference type="ChEBI" id="CHEBI:15378"/>
        <dbReference type="ChEBI" id="CHEBI:16526"/>
        <dbReference type="ChEBI" id="CHEBI:57287"/>
        <dbReference type="ChEBI" id="CHEBI:57384"/>
        <dbReference type="ChEBI" id="CHEBI:90725"/>
        <dbReference type="ChEBI" id="CHEBI:90736"/>
        <dbReference type="EC" id="2.3.1.199"/>
    </reaction>
</comment>
<evidence type="ECO:0000256" key="7">
    <source>
        <dbReference type="ARBA" id="ARBA00023098"/>
    </source>
</evidence>
<dbReference type="EMBL" id="QKKF02037612">
    <property type="protein sequence ID" value="RZF32034.1"/>
    <property type="molecule type" value="Genomic_DNA"/>
</dbReference>
<dbReference type="STRING" id="195883.A0A482WET3"/>
<dbReference type="Pfam" id="PF01151">
    <property type="entry name" value="ELO"/>
    <property type="match status" value="1"/>
</dbReference>
<dbReference type="InterPro" id="IPR002076">
    <property type="entry name" value="ELO_fam"/>
</dbReference>
<dbReference type="GO" id="GO:0019367">
    <property type="term" value="P:fatty acid elongation, saturated fatty acid"/>
    <property type="evidence" value="ECO:0007669"/>
    <property type="project" value="TreeGrafter"/>
</dbReference>
<keyword evidence="2 10" id="KW-0444">Lipid biosynthesis</keyword>